<comment type="caution">
    <text evidence="1">The sequence shown here is derived from an EMBL/GenBank/DDBJ whole genome shotgun (WGS) entry which is preliminary data.</text>
</comment>
<name>A0AAD6SVG4_9AGAR</name>
<dbReference type="EMBL" id="JARJCM010000067">
    <property type="protein sequence ID" value="KAJ7033153.1"/>
    <property type="molecule type" value="Genomic_DNA"/>
</dbReference>
<evidence type="ECO:0000313" key="2">
    <source>
        <dbReference type="Proteomes" id="UP001218188"/>
    </source>
</evidence>
<dbReference type="AlphaFoldDB" id="A0AAD6SVG4"/>
<proteinExistence type="predicted"/>
<reference evidence="1" key="1">
    <citation type="submission" date="2023-03" db="EMBL/GenBank/DDBJ databases">
        <title>Massive genome expansion in bonnet fungi (Mycena s.s.) driven by repeated elements and novel gene families across ecological guilds.</title>
        <authorList>
            <consortium name="Lawrence Berkeley National Laboratory"/>
            <person name="Harder C.B."/>
            <person name="Miyauchi S."/>
            <person name="Viragh M."/>
            <person name="Kuo A."/>
            <person name="Thoen E."/>
            <person name="Andreopoulos B."/>
            <person name="Lu D."/>
            <person name="Skrede I."/>
            <person name="Drula E."/>
            <person name="Henrissat B."/>
            <person name="Morin E."/>
            <person name="Kohler A."/>
            <person name="Barry K."/>
            <person name="LaButti K."/>
            <person name="Morin E."/>
            <person name="Salamov A."/>
            <person name="Lipzen A."/>
            <person name="Mereny Z."/>
            <person name="Hegedus B."/>
            <person name="Baldrian P."/>
            <person name="Stursova M."/>
            <person name="Weitz H."/>
            <person name="Taylor A."/>
            <person name="Grigoriev I.V."/>
            <person name="Nagy L.G."/>
            <person name="Martin F."/>
            <person name="Kauserud H."/>
        </authorList>
    </citation>
    <scope>NUCLEOTIDE SEQUENCE</scope>
    <source>
        <strain evidence="1">CBHHK200</strain>
    </source>
</reference>
<evidence type="ECO:0008006" key="3">
    <source>
        <dbReference type="Google" id="ProtNLM"/>
    </source>
</evidence>
<accession>A0AAD6SVG4</accession>
<sequence>MTPNSAPHQLICIQELYELLLTQLDPAAGPNPYYDKAKRAALAGLARVSKMTSDPALDKLWLTLTTPSALIRLFPEDLVHLSDSGQYSLTRPMVESDFLIFDKYAHRVHVVDFEYLQHLGPGCELFSTLKTFKNPILPNLSKLKWHLNTDTLGASHLISRDFNLPRNQLSLTMWGRAELLQFFQLPDVPSLTLRTGAALSNLDILRGLQSMSKLQHFRYSLTGSMGLDILDHLSRIPHLQTLHIGDVDGLTVDVLRQTSIKRQEQTGEPSFTALQSLLISGPYSVLSSFLSIVSSNTLESVEIRLKDFSPIDSTLCSLLSRSSFTLRHFTFLTMDSSVSTHPRHSLFTMTVFAPLLTCTNLETVEINFDATRVEFNDVDVEKMTVAWPRLVRLKVFSRYTQEHGWVDPQVHLYTLWNFVERCRGLRELEMRVDARVNGPFIPPDGTTRPGLLSLRRICLFLSPCEAPTHVAEFLNLAFPRLTEFYVGLSREAEKSGSRVWYEVREGLPGIDRLRRELRARVAGQ</sequence>
<organism evidence="1 2">
    <name type="scientific">Mycena alexandri</name>
    <dbReference type="NCBI Taxonomy" id="1745969"/>
    <lineage>
        <taxon>Eukaryota</taxon>
        <taxon>Fungi</taxon>
        <taxon>Dikarya</taxon>
        <taxon>Basidiomycota</taxon>
        <taxon>Agaricomycotina</taxon>
        <taxon>Agaricomycetes</taxon>
        <taxon>Agaricomycetidae</taxon>
        <taxon>Agaricales</taxon>
        <taxon>Marasmiineae</taxon>
        <taxon>Mycenaceae</taxon>
        <taxon>Mycena</taxon>
    </lineage>
</organism>
<evidence type="ECO:0000313" key="1">
    <source>
        <dbReference type="EMBL" id="KAJ7033153.1"/>
    </source>
</evidence>
<dbReference type="Proteomes" id="UP001218188">
    <property type="component" value="Unassembled WGS sequence"/>
</dbReference>
<keyword evidence="2" id="KW-1185">Reference proteome</keyword>
<gene>
    <name evidence="1" type="ORF">C8F04DRAFT_1105300</name>
</gene>
<protein>
    <recommendedName>
        <fullName evidence="3">F-box domain-containing protein</fullName>
    </recommendedName>
</protein>